<name>A0AAV4J4C2_9GAST</name>
<keyword evidence="4" id="KW-1185">Reference proteome</keyword>
<evidence type="ECO:0000313" key="3">
    <source>
        <dbReference type="EMBL" id="GFS17654.1"/>
    </source>
</evidence>
<evidence type="ECO:0000256" key="1">
    <source>
        <dbReference type="SAM" id="MobiDB-lite"/>
    </source>
</evidence>
<dbReference type="Pfam" id="PF17921">
    <property type="entry name" value="Integrase_H2C2"/>
    <property type="match status" value="1"/>
</dbReference>
<feature type="compositionally biased region" description="Polar residues" evidence="1">
    <location>
        <begin position="109"/>
        <end position="118"/>
    </location>
</feature>
<gene>
    <name evidence="3" type="ORF">ElyMa_004987800</name>
</gene>
<dbReference type="PANTHER" id="PTHR37984">
    <property type="entry name" value="PROTEIN CBG26694"/>
    <property type="match status" value="1"/>
</dbReference>
<dbReference type="InterPro" id="IPR041588">
    <property type="entry name" value="Integrase_H2C2"/>
</dbReference>
<dbReference type="Gene3D" id="1.10.340.70">
    <property type="match status" value="1"/>
</dbReference>
<dbReference type="InterPro" id="IPR050951">
    <property type="entry name" value="Retrovirus_Pol_polyprotein"/>
</dbReference>
<organism evidence="3 4">
    <name type="scientific">Elysia marginata</name>
    <dbReference type="NCBI Taxonomy" id="1093978"/>
    <lineage>
        <taxon>Eukaryota</taxon>
        <taxon>Metazoa</taxon>
        <taxon>Spiralia</taxon>
        <taxon>Lophotrochozoa</taxon>
        <taxon>Mollusca</taxon>
        <taxon>Gastropoda</taxon>
        <taxon>Heterobranchia</taxon>
        <taxon>Euthyneura</taxon>
        <taxon>Panpulmonata</taxon>
        <taxon>Sacoglossa</taxon>
        <taxon>Placobranchoidea</taxon>
        <taxon>Plakobranchidae</taxon>
        <taxon>Elysia</taxon>
    </lineage>
</organism>
<evidence type="ECO:0000313" key="4">
    <source>
        <dbReference type="Proteomes" id="UP000762676"/>
    </source>
</evidence>
<accession>A0AAV4J4C2</accession>
<dbReference type="PANTHER" id="PTHR37984:SF5">
    <property type="entry name" value="PROTEIN NYNRIN-LIKE"/>
    <property type="match status" value="1"/>
</dbReference>
<comment type="caution">
    <text evidence="3">The sequence shown here is derived from an EMBL/GenBank/DDBJ whole genome shotgun (WGS) entry which is preliminary data.</text>
</comment>
<dbReference type="Proteomes" id="UP000762676">
    <property type="component" value="Unassembled WGS sequence"/>
</dbReference>
<feature type="region of interest" description="Disordered" evidence="1">
    <location>
        <begin position="101"/>
        <end position="124"/>
    </location>
</feature>
<proteinExistence type="predicted"/>
<sequence>MLMDFKYGSSSIHGDAKLDNVRQCSKLKEIHPFKRTRHETTVRQNRLLWGHRVIPRQKLRSQMLETFHQGHLGIVKMKALARNYFWLPGLDKDIDAMSKSCSGCAMSQPDLSTHGNGQKNRDSE</sequence>
<protein>
    <submittedName>
        <fullName evidence="3">Retrotransposable element Tf2 protein type 1</fullName>
    </submittedName>
</protein>
<reference evidence="3 4" key="1">
    <citation type="journal article" date="2021" name="Elife">
        <title>Chloroplast acquisition without the gene transfer in kleptoplastic sea slugs, Plakobranchus ocellatus.</title>
        <authorList>
            <person name="Maeda T."/>
            <person name="Takahashi S."/>
            <person name="Yoshida T."/>
            <person name="Shimamura S."/>
            <person name="Takaki Y."/>
            <person name="Nagai Y."/>
            <person name="Toyoda A."/>
            <person name="Suzuki Y."/>
            <person name="Arimoto A."/>
            <person name="Ishii H."/>
            <person name="Satoh N."/>
            <person name="Nishiyama T."/>
            <person name="Hasebe M."/>
            <person name="Maruyama T."/>
            <person name="Minagawa J."/>
            <person name="Obokata J."/>
            <person name="Shigenobu S."/>
        </authorList>
    </citation>
    <scope>NUCLEOTIDE SEQUENCE [LARGE SCALE GENOMIC DNA]</scope>
</reference>
<feature type="domain" description="Integrase zinc-binding" evidence="2">
    <location>
        <begin position="57"/>
        <end position="109"/>
    </location>
</feature>
<dbReference type="AlphaFoldDB" id="A0AAV4J4C2"/>
<dbReference type="EMBL" id="BMAT01009975">
    <property type="protein sequence ID" value="GFS17654.1"/>
    <property type="molecule type" value="Genomic_DNA"/>
</dbReference>
<evidence type="ECO:0000259" key="2">
    <source>
        <dbReference type="Pfam" id="PF17921"/>
    </source>
</evidence>